<dbReference type="EMBL" id="MN739251">
    <property type="protein sequence ID" value="QHS95466.1"/>
    <property type="molecule type" value="Genomic_DNA"/>
</dbReference>
<evidence type="ECO:0000313" key="2">
    <source>
        <dbReference type="EMBL" id="QHS95466.1"/>
    </source>
</evidence>
<protein>
    <submittedName>
        <fullName evidence="2">Uncharacterized protein</fullName>
    </submittedName>
</protein>
<organism evidence="2">
    <name type="scientific">viral metagenome</name>
    <dbReference type="NCBI Taxonomy" id="1070528"/>
    <lineage>
        <taxon>unclassified sequences</taxon>
        <taxon>metagenomes</taxon>
        <taxon>organismal metagenomes</taxon>
    </lineage>
</organism>
<keyword evidence="1" id="KW-0812">Transmembrane</keyword>
<name>A0A6C0BTB8_9ZZZZ</name>
<evidence type="ECO:0000256" key="1">
    <source>
        <dbReference type="SAM" id="Phobius"/>
    </source>
</evidence>
<proteinExistence type="predicted"/>
<feature type="transmembrane region" description="Helical" evidence="1">
    <location>
        <begin position="61"/>
        <end position="77"/>
    </location>
</feature>
<reference evidence="2" key="1">
    <citation type="journal article" date="2020" name="Nature">
        <title>Giant virus diversity and host interactions through global metagenomics.</title>
        <authorList>
            <person name="Schulz F."/>
            <person name="Roux S."/>
            <person name="Paez-Espino D."/>
            <person name="Jungbluth S."/>
            <person name="Walsh D.A."/>
            <person name="Denef V.J."/>
            <person name="McMahon K.D."/>
            <person name="Konstantinidis K.T."/>
            <person name="Eloe-Fadrosh E.A."/>
            <person name="Kyrpides N.C."/>
            <person name="Woyke T."/>
        </authorList>
    </citation>
    <scope>NUCLEOTIDE SEQUENCE</scope>
    <source>
        <strain evidence="2">GVMAG-M-3300018428-35</strain>
    </source>
</reference>
<sequence>MFENINQYLNSYYNQYTNSENLMERYNNLKEYYERFNLSRYSLENIKNDINDKIQYNLDEINKVLNLIFILFLFYLLKDYFQYLMDKFINLI</sequence>
<keyword evidence="1" id="KW-0472">Membrane</keyword>
<keyword evidence="1" id="KW-1133">Transmembrane helix</keyword>
<dbReference type="AlphaFoldDB" id="A0A6C0BTB8"/>
<accession>A0A6C0BTB8</accession>